<sequence length="720" mass="80117">MAYWLKAAEDSFLHAQSPSSAFGQRAVRSLIDDSAIIGSRCGPDLFEVVDRRAKLVAGEKSDEQLNLQTPASNRRGSQAKRTSKVKPRKQLSSSESPVSVDIEKEKANLATPESEAFIEKDASISVEESNGIDPHNLSDKSVSDMEHATDGDGFVAAASSPGIITHDEVEDDTNSIEEATSRQAEAPASKSHEEITPVNSSDAHEALPSLVTNDNDVISDPPADTNQTILSGDTNSPEPVELERTHISSVDGLSKGDNQLKDADLKPELVSDSKNDLESLKIELGSEQKENPERSTGVSAVKVQEQLDEAQGLLKNAVSTGQSKEARLARVCAGLSSRLQEYKSENAQLEELLFAERELSKSYEDRIKQLQKDLSVSKSEVTRVESNMADALAAKNAEIETLVNSLDAMKKQAALSEGNLASLQANMESLMRNRELTETRMMQALREELAAAERRAEEERAAHNATKMAAMEREVELEHRAIEASTALARIQRTADERTAKAADLEQKIALLEAECASLNQELQDMEARARRGQKKSPEEANQVIQAEVQKMRVEMAAMKRDAEHYSRQEHMELEKRYRELTDLLYYKQTQLETMASEKAAAEFQLEKELKRLQEAQREVKFLADHHPLGRKTLRLKHLSKSCYISSLVLQKAAKLLDTGAVRATRFLWRYPTARVILLFYLVFVHLFLMYLLHRLQEQADTYTSREFAESMGLANGTLP</sequence>
<evidence type="ECO:0000313" key="2">
    <source>
        <dbReference type="Proteomes" id="UP001060085"/>
    </source>
</evidence>
<accession>A0ACC0AQ69</accession>
<reference evidence="2" key="1">
    <citation type="journal article" date="2023" name="Nat. Plants">
        <title>Single-cell RNA sequencing provides a high-resolution roadmap for understanding the multicellular compartmentation of specialized metabolism.</title>
        <authorList>
            <person name="Sun S."/>
            <person name="Shen X."/>
            <person name="Li Y."/>
            <person name="Li Y."/>
            <person name="Wang S."/>
            <person name="Li R."/>
            <person name="Zhang H."/>
            <person name="Shen G."/>
            <person name="Guo B."/>
            <person name="Wei J."/>
            <person name="Xu J."/>
            <person name="St-Pierre B."/>
            <person name="Chen S."/>
            <person name="Sun C."/>
        </authorList>
    </citation>
    <scope>NUCLEOTIDE SEQUENCE [LARGE SCALE GENOMIC DNA]</scope>
</reference>
<dbReference type="Proteomes" id="UP001060085">
    <property type="component" value="Linkage Group LG05"/>
</dbReference>
<evidence type="ECO:0000313" key="1">
    <source>
        <dbReference type="EMBL" id="KAI5662766.1"/>
    </source>
</evidence>
<organism evidence="1 2">
    <name type="scientific">Catharanthus roseus</name>
    <name type="common">Madagascar periwinkle</name>
    <name type="synonym">Vinca rosea</name>
    <dbReference type="NCBI Taxonomy" id="4058"/>
    <lineage>
        <taxon>Eukaryota</taxon>
        <taxon>Viridiplantae</taxon>
        <taxon>Streptophyta</taxon>
        <taxon>Embryophyta</taxon>
        <taxon>Tracheophyta</taxon>
        <taxon>Spermatophyta</taxon>
        <taxon>Magnoliopsida</taxon>
        <taxon>eudicotyledons</taxon>
        <taxon>Gunneridae</taxon>
        <taxon>Pentapetalae</taxon>
        <taxon>asterids</taxon>
        <taxon>lamiids</taxon>
        <taxon>Gentianales</taxon>
        <taxon>Apocynaceae</taxon>
        <taxon>Rauvolfioideae</taxon>
        <taxon>Vinceae</taxon>
        <taxon>Catharanthinae</taxon>
        <taxon>Catharanthus</taxon>
    </lineage>
</organism>
<proteinExistence type="predicted"/>
<protein>
    <submittedName>
        <fullName evidence="1">Uncharacterized protein</fullName>
    </submittedName>
</protein>
<dbReference type="EMBL" id="CM044705">
    <property type="protein sequence ID" value="KAI5662766.1"/>
    <property type="molecule type" value="Genomic_DNA"/>
</dbReference>
<keyword evidence="2" id="KW-1185">Reference proteome</keyword>
<gene>
    <name evidence="1" type="ORF">M9H77_22089</name>
</gene>
<name>A0ACC0AQ69_CATRO</name>
<comment type="caution">
    <text evidence="1">The sequence shown here is derived from an EMBL/GenBank/DDBJ whole genome shotgun (WGS) entry which is preliminary data.</text>
</comment>